<protein>
    <submittedName>
        <fullName evidence="2">Uncharacterized protein</fullName>
    </submittedName>
</protein>
<evidence type="ECO:0000313" key="3">
    <source>
        <dbReference type="Proteomes" id="UP001361570"/>
    </source>
</evidence>
<organism evidence="2 3">
    <name type="scientific">Klenkia sesuvii</name>
    <dbReference type="NCBI Taxonomy" id="3103137"/>
    <lineage>
        <taxon>Bacteria</taxon>
        <taxon>Bacillati</taxon>
        <taxon>Actinomycetota</taxon>
        <taxon>Actinomycetes</taxon>
        <taxon>Geodermatophilales</taxon>
        <taxon>Geodermatophilaceae</taxon>
        <taxon>Klenkia</taxon>
    </lineage>
</organism>
<keyword evidence="1" id="KW-0812">Transmembrane</keyword>
<evidence type="ECO:0000313" key="2">
    <source>
        <dbReference type="EMBL" id="MEI4271542.1"/>
    </source>
</evidence>
<name>A0ABU8DRS4_9ACTN</name>
<proteinExistence type="predicted"/>
<comment type="caution">
    <text evidence="2">The sequence shown here is derived from an EMBL/GenBank/DDBJ whole genome shotgun (WGS) entry which is preliminary data.</text>
</comment>
<reference evidence="2 3" key="1">
    <citation type="submission" date="2024-03" db="EMBL/GenBank/DDBJ databases">
        <title>Draft genome sequence of Klenkia sp. LSe6-5.</title>
        <authorList>
            <person name="Duangmal K."/>
            <person name="Chantavorakit T."/>
        </authorList>
    </citation>
    <scope>NUCLEOTIDE SEQUENCE [LARGE SCALE GENOMIC DNA]</scope>
    <source>
        <strain evidence="2 3">LSe6-5</strain>
    </source>
</reference>
<dbReference type="Proteomes" id="UP001361570">
    <property type="component" value="Unassembled WGS sequence"/>
</dbReference>
<dbReference type="RefSeq" id="WP_336403679.1">
    <property type="nucleotide sequence ID" value="NZ_JBAPLU010000005.1"/>
</dbReference>
<evidence type="ECO:0000256" key="1">
    <source>
        <dbReference type="SAM" id="Phobius"/>
    </source>
</evidence>
<keyword evidence="1" id="KW-0472">Membrane</keyword>
<dbReference type="EMBL" id="JBAPLU010000005">
    <property type="protein sequence ID" value="MEI4271542.1"/>
    <property type="molecule type" value="Genomic_DNA"/>
</dbReference>
<feature type="transmembrane region" description="Helical" evidence="1">
    <location>
        <begin position="54"/>
        <end position="75"/>
    </location>
</feature>
<accession>A0ABU8DRS4</accession>
<sequence length="383" mass="40329">MTDPLLDRLAQAAPADLDDDQLAALLTGARRRVDAERDGGPAPRARRLRPRTRVALVAAAAAVLTAVPVVVSVVGQDDGTGPSGLSVAVAQNGQFICSNGFATAVDPARADVRLLPDQLPTGWEYTQILVRHERSQNCDVPSLVALQLDPSGVVTGRLAVTGPVDAYINTPVVDRDSVPDTVFGQPARRFDLAPDPARSIDHELHRWVWSDDTGRQWSAEVVGFGLDEARRQLTGVTVDGPAVTWQAVDPGWSLIHLRTGPPYDLPTGGTSWMVSASGGLEGRGYDVYANPEPHLPAAAGAWVDDRLIEVAGHPAVISPVRGSEADGGPPGSAGFLTLAVDVEPGALAISRFSPGDLDAVEAMLGSLRQVAPDDPRIATYGEK</sequence>
<keyword evidence="3" id="KW-1185">Reference proteome</keyword>
<keyword evidence="1" id="KW-1133">Transmembrane helix</keyword>
<gene>
    <name evidence="2" type="ORF">TEK04_07380</name>
</gene>